<reference evidence="4" key="1">
    <citation type="journal article" date="2019" name="Int. J. Syst. Evol. Microbiol.">
        <title>The Global Catalogue of Microorganisms (GCM) 10K type strain sequencing project: providing services to taxonomists for standard genome sequencing and annotation.</title>
        <authorList>
            <consortium name="The Broad Institute Genomics Platform"/>
            <consortium name="The Broad Institute Genome Sequencing Center for Infectious Disease"/>
            <person name="Wu L."/>
            <person name="Ma J."/>
        </authorList>
    </citation>
    <scope>NUCLEOTIDE SEQUENCE [LARGE SCALE GENOMIC DNA]</scope>
    <source>
        <strain evidence="4">JCM 9092</strain>
    </source>
</reference>
<accession>A0ABP6N9M8</accession>
<keyword evidence="4" id="KW-1185">Reference proteome</keyword>
<evidence type="ECO:0000259" key="2">
    <source>
        <dbReference type="Pfam" id="PF13628"/>
    </source>
</evidence>
<evidence type="ECO:0000256" key="1">
    <source>
        <dbReference type="SAM" id="MobiDB-lite"/>
    </source>
</evidence>
<protein>
    <submittedName>
        <fullName evidence="3">DUF4142 domain-containing protein</fullName>
    </submittedName>
</protein>
<organism evidence="3 4">
    <name type="scientific">Streptomyces rectiviolaceus</name>
    <dbReference type="NCBI Taxonomy" id="332591"/>
    <lineage>
        <taxon>Bacteria</taxon>
        <taxon>Bacillati</taxon>
        <taxon>Actinomycetota</taxon>
        <taxon>Actinomycetes</taxon>
        <taxon>Kitasatosporales</taxon>
        <taxon>Streptomycetaceae</taxon>
        <taxon>Streptomyces</taxon>
    </lineage>
</organism>
<evidence type="ECO:0000313" key="4">
    <source>
        <dbReference type="Proteomes" id="UP001501637"/>
    </source>
</evidence>
<feature type="compositionally biased region" description="Pro residues" evidence="1">
    <location>
        <begin position="213"/>
        <end position="242"/>
    </location>
</feature>
<dbReference type="Proteomes" id="UP001501637">
    <property type="component" value="Unassembled WGS sequence"/>
</dbReference>
<proteinExistence type="predicted"/>
<dbReference type="InterPro" id="IPR025419">
    <property type="entry name" value="DUF4142"/>
</dbReference>
<dbReference type="PANTHER" id="PTHR38593:SF1">
    <property type="entry name" value="BLR2558 PROTEIN"/>
    <property type="match status" value="1"/>
</dbReference>
<feature type="domain" description="DUF4142" evidence="2">
    <location>
        <begin position="55"/>
        <end position="184"/>
    </location>
</feature>
<dbReference type="EMBL" id="BAAAUG010000162">
    <property type="protein sequence ID" value="GAA3140739.1"/>
    <property type="molecule type" value="Genomic_DNA"/>
</dbReference>
<feature type="compositionally biased region" description="Basic and acidic residues" evidence="1">
    <location>
        <begin position="244"/>
        <end position="271"/>
    </location>
</feature>
<dbReference type="Pfam" id="PF13628">
    <property type="entry name" value="DUF4142"/>
    <property type="match status" value="1"/>
</dbReference>
<evidence type="ECO:0000313" key="3">
    <source>
        <dbReference type="EMBL" id="GAA3140739.1"/>
    </source>
</evidence>
<dbReference type="RefSeq" id="WP_344528281.1">
    <property type="nucleotide sequence ID" value="NZ_BAAAUG010000162.1"/>
</dbReference>
<gene>
    <name evidence="3" type="ORF">GCM10010449_70950</name>
</gene>
<comment type="caution">
    <text evidence="3">The sequence shown here is derived from an EMBL/GenBank/DDBJ whole genome shotgun (WGS) entry which is preliminary data.</text>
</comment>
<sequence length="284" mass="30593">MRSINGTGLIVAGLVATLAALLFPVWSYEDRSGTGLDRLNAETVSTEFGPLSALDRDFITKVRLAGLWELPAGQQAEARGTSKAVQTAGEHLVEGHTFLDARVREVATRLNLELPNQPTSQQRGWLDEMSDAHGDAYDEKFANILRAAHGKVFSVVAEVRATTRNSLVRTLADDANTTVLDHITVLEDTGLVDFDDLARDAASTAPDPVTRSPAPPGPTKSPDPAPPVSPSPTFSLPPPASRPKPTETEKPKKDEKDETGKKVKDKPRSQAERYVPATPRPHAA</sequence>
<dbReference type="PANTHER" id="PTHR38593">
    <property type="entry name" value="BLR2558 PROTEIN"/>
    <property type="match status" value="1"/>
</dbReference>
<feature type="region of interest" description="Disordered" evidence="1">
    <location>
        <begin position="202"/>
        <end position="284"/>
    </location>
</feature>
<name>A0ABP6N9M8_9ACTN</name>